<evidence type="ECO:0000313" key="1">
    <source>
        <dbReference type="EMBL" id="PXF48017.1"/>
    </source>
</evidence>
<organism evidence="1 2">
    <name type="scientific">Gracilariopsis chorda</name>
    <dbReference type="NCBI Taxonomy" id="448386"/>
    <lineage>
        <taxon>Eukaryota</taxon>
        <taxon>Rhodophyta</taxon>
        <taxon>Florideophyceae</taxon>
        <taxon>Rhodymeniophycidae</taxon>
        <taxon>Gracilariales</taxon>
        <taxon>Gracilariaceae</taxon>
        <taxon>Gracilariopsis</taxon>
    </lineage>
</organism>
<accession>A0A2V3J206</accession>
<proteinExistence type="predicted"/>
<sequence length="192" mass="21761">MDVKGLLDEVMHSMVPKRPVVRPLEHAQRGSRKLDSAGAMLKVVDTAQSIQNEKSVVEDFRGLLYNITNDGNAYGLTYCRSSAHKRNKHYLSLRMRCLKYIEPCKCKAALMETLKADKKASKVMLKLDHNHESGVLTEIDAAKRVWSVCSSILFWLPRDKKPELTDVLSLSAQSDSVDVSSDLFMQHRFPVR</sequence>
<evidence type="ECO:0000313" key="2">
    <source>
        <dbReference type="Proteomes" id="UP000247409"/>
    </source>
</evidence>
<protein>
    <submittedName>
        <fullName evidence="1">Uncharacterized protein</fullName>
    </submittedName>
</protein>
<reference evidence="1 2" key="1">
    <citation type="journal article" date="2018" name="Mol. Biol. Evol.">
        <title>Analysis of the draft genome of the red seaweed Gracilariopsis chorda provides insights into genome size evolution in Rhodophyta.</title>
        <authorList>
            <person name="Lee J."/>
            <person name="Yang E.C."/>
            <person name="Graf L."/>
            <person name="Yang J.H."/>
            <person name="Qiu H."/>
            <person name="Zel Zion U."/>
            <person name="Chan C.X."/>
            <person name="Stephens T.G."/>
            <person name="Weber A.P.M."/>
            <person name="Boo G.H."/>
            <person name="Boo S.M."/>
            <person name="Kim K.M."/>
            <person name="Shin Y."/>
            <person name="Jung M."/>
            <person name="Lee S.J."/>
            <person name="Yim H.S."/>
            <person name="Lee J.H."/>
            <person name="Bhattacharya D."/>
            <person name="Yoon H.S."/>
        </authorList>
    </citation>
    <scope>NUCLEOTIDE SEQUENCE [LARGE SCALE GENOMIC DNA]</scope>
    <source>
        <strain evidence="1 2">SKKU-2015</strain>
        <tissue evidence="1">Whole body</tissue>
    </source>
</reference>
<keyword evidence="2" id="KW-1185">Reference proteome</keyword>
<dbReference type="AlphaFoldDB" id="A0A2V3J206"/>
<dbReference type="Proteomes" id="UP000247409">
    <property type="component" value="Unassembled WGS sequence"/>
</dbReference>
<name>A0A2V3J206_9FLOR</name>
<dbReference type="EMBL" id="NBIV01000017">
    <property type="protein sequence ID" value="PXF48017.1"/>
    <property type="molecule type" value="Genomic_DNA"/>
</dbReference>
<gene>
    <name evidence="1" type="ORF">BWQ96_02208</name>
</gene>
<comment type="caution">
    <text evidence="1">The sequence shown here is derived from an EMBL/GenBank/DDBJ whole genome shotgun (WGS) entry which is preliminary data.</text>
</comment>